<reference evidence="1 2" key="1">
    <citation type="journal article" date="2008" name="PLoS Genet.">
        <title>The genome of Borrelia recurrentis, the agent of deadly louse-borne relapsing fever, is a degraded subset of tick-borne Borrelia duttonii.</title>
        <authorList>
            <person name="Lescot M."/>
            <person name="Audic S."/>
            <person name="Robert C."/>
            <person name="Nguyen T.T."/>
            <person name="Blanc G."/>
            <person name="Cutler S.J."/>
            <person name="Wincker P."/>
            <person name="Couloux A."/>
            <person name="Claverie J.-M."/>
            <person name="Raoult D."/>
            <person name="Drancourt M."/>
        </authorList>
    </citation>
    <scope>NUCLEOTIDE SEQUENCE [LARGE SCALE GENOMIC DNA]</scope>
    <source>
        <strain evidence="1 2">Ly</strain>
    </source>
</reference>
<organism evidence="1 2">
    <name type="scientific">Borrelia duttonii (strain Ly)</name>
    <dbReference type="NCBI Taxonomy" id="412419"/>
    <lineage>
        <taxon>Bacteria</taxon>
        <taxon>Pseudomonadati</taxon>
        <taxon>Spirochaetota</taxon>
        <taxon>Spirochaetia</taxon>
        <taxon>Spirochaetales</taxon>
        <taxon>Borreliaceae</taxon>
        <taxon>Borrelia</taxon>
    </lineage>
</organism>
<dbReference type="KEGG" id="bdu:BDU_9015"/>
<keyword evidence="1" id="KW-0614">Plasmid</keyword>
<sequence>MIIISNTNRSAKMKTIKAIKKLETQCKNKYQHKLIVLISTIDYTNHKYEKYTQGDLLYYFNGNLKRNGQKETTIKTLQKYIYKLGKEFKVTNNYYQHLGINMGTEVYYELKYNKKECHRLINKNFKIKKEKRFQKRVNEHFKSKFNKEGSVEKAESLYNKYNKNKKEEKCTSQIEDFQLRKYANKCNFKTNFFYDLLKLNLEKEVKVELLRKLKNAENAIKRCSIGDIKKKGDKRCVTLKEKQEKLSLVLENVITELKSKGYDSADLEAKMGFIYEKYRNKPHFIIEEEKYGDLSVIVANLKKTVKKTENLKSQYDDLKNNIFSILLDQLRQKVKIEILIPKLKEYLIKQKKLEYKKVFNNQYYYELLDLIENQKEHLKHSEFKEAVT</sequence>
<protein>
    <submittedName>
        <fullName evidence="1">Plasmid partitioning associated protein-2</fullName>
    </submittedName>
</protein>
<evidence type="ECO:0000313" key="1">
    <source>
        <dbReference type="EMBL" id="ACH94233.1"/>
    </source>
</evidence>
<dbReference type="Pfam" id="PF02414">
    <property type="entry name" value="Borrelia_orfA"/>
    <property type="match status" value="1"/>
</dbReference>
<dbReference type="HOGENOM" id="CLU_066594_0_0_12"/>
<gene>
    <name evidence="1" type="primary">ppap2</name>
    <name evidence="1" type="ordered locus">BDU_9015</name>
</gene>
<name>B5RPE7_BORDL</name>
<geneLocation type="plasmid" evidence="1 2">
    <name>pl31</name>
</geneLocation>
<dbReference type="AlphaFoldDB" id="B5RPE7"/>
<keyword evidence="2" id="KW-1185">Reference proteome</keyword>
<proteinExistence type="predicted"/>
<dbReference type="InterPro" id="IPR003459">
    <property type="entry name" value="Borrelia_plasmid_OrfA"/>
</dbReference>
<dbReference type="EMBL" id="CP000991">
    <property type="protein sequence ID" value="ACH94233.1"/>
    <property type="molecule type" value="Genomic_DNA"/>
</dbReference>
<evidence type="ECO:0000313" key="2">
    <source>
        <dbReference type="Proteomes" id="UP000000611"/>
    </source>
</evidence>
<accession>B5RPE7</accession>
<dbReference type="Proteomes" id="UP000000611">
    <property type="component" value="Plasmid pl31"/>
</dbReference>